<keyword evidence="3" id="KW-1185">Reference proteome</keyword>
<evidence type="ECO:0000313" key="3">
    <source>
        <dbReference type="Proteomes" id="UP000271925"/>
    </source>
</evidence>
<dbReference type="Gene3D" id="2.40.50.230">
    <property type="entry name" value="Gp5 N-terminal domain"/>
    <property type="match status" value="1"/>
</dbReference>
<gene>
    <name evidence="2" type="primary">vgrG</name>
    <name evidence="2" type="ORF">EHT25_08290</name>
</gene>
<name>A0A3P1C3C1_9BACT</name>
<dbReference type="InterPro" id="IPR006533">
    <property type="entry name" value="T6SS_Vgr_RhsGE"/>
</dbReference>
<feature type="domain" description="Gp5/Type VI secretion system Vgr protein OB-fold" evidence="1">
    <location>
        <begin position="377"/>
        <end position="449"/>
    </location>
</feature>
<organism evidence="2 3">
    <name type="scientific">Larkinella rosea</name>
    <dbReference type="NCBI Taxonomy" id="2025312"/>
    <lineage>
        <taxon>Bacteria</taxon>
        <taxon>Pseudomonadati</taxon>
        <taxon>Bacteroidota</taxon>
        <taxon>Cytophagia</taxon>
        <taxon>Cytophagales</taxon>
        <taxon>Spirosomataceae</taxon>
        <taxon>Larkinella</taxon>
    </lineage>
</organism>
<dbReference type="RefSeq" id="WP_124873167.1">
    <property type="nucleotide sequence ID" value="NZ_RQJO01000007.1"/>
</dbReference>
<dbReference type="SUPFAM" id="SSF69255">
    <property type="entry name" value="gp5 N-terminal domain-like"/>
    <property type="match status" value="1"/>
</dbReference>
<dbReference type="OrthoDB" id="1907165at2"/>
<dbReference type="InterPro" id="IPR006531">
    <property type="entry name" value="Gp5/Vgr_OB"/>
</dbReference>
<proteinExistence type="predicted"/>
<reference evidence="2 3" key="1">
    <citation type="submission" date="2018-11" db="EMBL/GenBank/DDBJ databases">
        <authorList>
            <person name="Zhou Z."/>
            <person name="Wang G."/>
        </authorList>
    </citation>
    <scope>NUCLEOTIDE SEQUENCE [LARGE SCALE GENOMIC DNA]</scope>
    <source>
        <strain evidence="2 3">KCTC52004</strain>
    </source>
</reference>
<comment type="caution">
    <text evidence="2">The sequence shown here is derived from an EMBL/GenBank/DDBJ whole genome shotgun (WGS) entry which is preliminary data.</text>
</comment>
<dbReference type="Pfam" id="PF04717">
    <property type="entry name" value="Phage_base_V"/>
    <property type="match status" value="1"/>
</dbReference>
<dbReference type="SUPFAM" id="SSF69279">
    <property type="entry name" value="Phage tail proteins"/>
    <property type="match status" value="1"/>
</dbReference>
<dbReference type="AlphaFoldDB" id="A0A3P1C3C1"/>
<sequence>MAQPNADLPHTTVPSFSILSDGTALDVSQVVSLSISTEIGKIPQAEVVLNDGSMAKRTFEISSTNRFIPGSVLEIKAGYQQTNKSIFKGVVVKHGIRTTLSQNSTLTIELKHALYKAALTRKSGIFMKQKDSDTLDSILGTYAVEKSVEDTQTEHLQMVQMNCTDWDFVNLRAEANNLLVLPKPEKTEIKKPETSAPEKVTLEFGVSLIEADLELDNRVAFENFEGQTWDSAEQEISSASSTLTGLSETGNLPASELASKANHHSYVVRNGASLAENELIEVLNTQKSRSLLSKIRGIVKCEGTSDVQIGDMVKLAGLGDRFNGKALVTGVMHDIGPGRWFTTLQIGLNAESFLDRFSDVNEKPAGGLLPAVNGLQVGIVSTIIPEQDEPNILVRIPITTAREEGVWARVARLDAGSNRGAVFHPEENDEVILGFVNDDPRQAVILGMLNSSKNNVPDELKAAQDNPVKGFITRSELKLLFDDKKGIITLETPQGKVVIDDDRKSITINDDSNQNSITLSDKGITIECGKDLTISARGNVKIEGKKVEIKASGSLSAEGSGGVSLKSNGITEIKGSMVNIN</sequence>
<dbReference type="NCBIfam" id="TIGR01646">
    <property type="entry name" value="vgr_GE"/>
    <property type="match status" value="1"/>
</dbReference>
<dbReference type="Proteomes" id="UP000271925">
    <property type="component" value="Unassembled WGS sequence"/>
</dbReference>
<evidence type="ECO:0000259" key="1">
    <source>
        <dbReference type="Pfam" id="PF04717"/>
    </source>
</evidence>
<accession>A0A3P1C3C1</accession>
<evidence type="ECO:0000313" key="2">
    <source>
        <dbReference type="EMBL" id="RRB07759.1"/>
    </source>
</evidence>
<dbReference type="InterPro" id="IPR037026">
    <property type="entry name" value="Vgr_OB-fold_dom_sf"/>
</dbReference>
<dbReference type="EMBL" id="RQJO01000007">
    <property type="protein sequence ID" value="RRB07759.1"/>
    <property type="molecule type" value="Genomic_DNA"/>
</dbReference>
<protein>
    <submittedName>
        <fullName evidence="2">Type VI secretion system tip protein VgrG</fullName>
    </submittedName>
</protein>